<dbReference type="Proteomes" id="UP000016927">
    <property type="component" value="Unassembled WGS sequence"/>
</dbReference>
<protein>
    <submittedName>
        <fullName evidence="3">Uncharacterized protein</fullName>
    </submittedName>
</protein>
<organism evidence="3 4">
    <name type="scientific">Nosema bombycis (strain CQ1 / CVCC 102059)</name>
    <name type="common">Microsporidian parasite</name>
    <name type="synonym">Pebrine of silkworm</name>
    <dbReference type="NCBI Taxonomy" id="578461"/>
    <lineage>
        <taxon>Eukaryota</taxon>
        <taxon>Fungi</taxon>
        <taxon>Fungi incertae sedis</taxon>
        <taxon>Microsporidia</taxon>
        <taxon>Nosematidae</taxon>
        <taxon>Nosema</taxon>
    </lineage>
</organism>
<keyword evidence="4" id="KW-1185">Reference proteome</keyword>
<evidence type="ECO:0000256" key="1">
    <source>
        <dbReference type="SAM" id="MobiDB-lite"/>
    </source>
</evidence>
<dbReference type="EMBL" id="KB909000">
    <property type="protein sequence ID" value="EOB13251.1"/>
    <property type="molecule type" value="Genomic_DNA"/>
</dbReference>
<dbReference type="HOGENOM" id="CLU_826659_0_0_1"/>
<gene>
    <name evidence="3" type="ORF">NBO_92g0004</name>
</gene>
<feature type="non-terminal residue" evidence="3">
    <location>
        <position position="336"/>
    </location>
</feature>
<keyword evidence="2" id="KW-0472">Membrane</keyword>
<evidence type="ECO:0000256" key="2">
    <source>
        <dbReference type="SAM" id="Phobius"/>
    </source>
</evidence>
<reference evidence="3 4" key="1">
    <citation type="journal article" date="2013" name="BMC Genomics">
        <title>Comparative genomics of parasitic silkworm microsporidia reveal an association between genome expansion and host adaptation.</title>
        <authorList>
            <person name="Pan G."/>
            <person name="Xu J."/>
            <person name="Li T."/>
            <person name="Xia Q."/>
            <person name="Liu S.L."/>
            <person name="Zhang G."/>
            <person name="Li S."/>
            <person name="Li C."/>
            <person name="Liu H."/>
            <person name="Yang L."/>
            <person name="Liu T."/>
            <person name="Zhang X."/>
            <person name="Wu Z."/>
            <person name="Fan W."/>
            <person name="Dang X."/>
            <person name="Xiang H."/>
            <person name="Tao M."/>
            <person name="Li Y."/>
            <person name="Hu J."/>
            <person name="Li Z."/>
            <person name="Lin L."/>
            <person name="Luo J."/>
            <person name="Geng L."/>
            <person name="Wang L."/>
            <person name="Long M."/>
            <person name="Wan Y."/>
            <person name="He N."/>
            <person name="Zhang Z."/>
            <person name="Lu C."/>
            <person name="Keeling P.J."/>
            <person name="Wang J."/>
            <person name="Xiang Z."/>
            <person name="Zhou Z."/>
        </authorList>
    </citation>
    <scope>NUCLEOTIDE SEQUENCE [LARGE SCALE GENOMIC DNA]</scope>
    <source>
        <strain evidence="4">CQ1 / CVCC 102059</strain>
    </source>
</reference>
<name>R0KR84_NOSB1</name>
<proteinExistence type="predicted"/>
<sequence>MDLDFNTFQSINEKHLQNCKDGMNIQLDPNEVIFDLIEKLDDFTLQTLSVLKHSDLSVLKLKVISDNEAEETVSFYKNIDYRFEKILLDFISKKYDTIGDLSEKINQEEYIDNEVYLRHDKLKSTLTEIDDDYYDSEAISGDTNDQNNEFSEITEVEINKDYTFHQNTIDYSEDYIEYSENQQDNTYEDHSDGQNNKTDDYNEYSNYDETDYYEDYVDNIVDVNEHSYEEETNFSGKIFSREFSNNDTDNLTNLDFERHFLPDTNTLNENGHVAMGLSEIASDETFSLWYYLWGFLGFFCFAFIIGAIISIFRKNRKSKQREVVISLEDLALLDKK</sequence>
<feature type="transmembrane region" description="Helical" evidence="2">
    <location>
        <begin position="288"/>
        <end position="312"/>
    </location>
</feature>
<feature type="region of interest" description="Disordered" evidence="1">
    <location>
        <begin position="185"/>
        <end position="205"/>
    </location>
</feature>
<evidence type="ECO:0000313" key="3">
    <source>
        <dbReference type="EMBL" id="EOB13251.1"/>
    </source>
</evidence>
<evidence type="ECO:0000313" key="4">
    <source>
        <dbReference type="Proteomes" id="UP000016927"/>
    </source>
</evidence>
<keyword evidence="2" id="KW-0812">Transmembrane</keyword>
<feature type="compositionally biased region" description="Basic and acidic residues" evidence="1">
    <location>
        <begin position="187"/>
        <end position="200"/>
    </location>
</feature>
<dbReference type="VEuPathDB" id="MicrosporidiaDB:NBO_92g0004"/>
<dbReference type="AlphaFoldDB" id="R0KR84"/>
<accession>R0KR84</accession>
<keyword evidence="2" id="KW-1133">Transmembrane helix</keyword>